<gene>
    <name evidence="2" type="ORF">A2541_01045</name>
</gene>
<comment type="caution">
    <text evidence="2">The sequence shown here is derived from an EMBL/GenBank/DDBJ whole genome shotgun (WGS) entry which is preliminary data.</text>
</comment>
<organism evidence="2 3">
    <name type="scientific">Candidatus Taylorbacteria bacterium RIFOXYD2_FULL_36_9</name>
    <dbReference type="NCBI Taxonomy" id="1802338"/>
    <lineage>
        <taxon>Bacteria</taxon>
        <taxon>Candidatus Tayloriibacteriota</taxon>
    </lineage>
</organism>
<evidence type="ECO:0000313" key="3">
    <source>
        <dbReference type="Proteomes" id="UP000176965"/>
    </source>
</evidence>
<dbReference type="Gene3D" id="3.40.50.150">
    <property type="entry name" value="Vaccinia Virus protein VP39"/>
    <property type="match status" value="1"/>
</dbReference>
<reference evidence="2 3" key="1">
    <citation type="journal article" date="2016" name="Nat. Commun.">
        <title>Thousands of microbial genomes shed light on interconnected biogeochemical processes in an aquifer system.</title>
        <authorList>
            <person name="Anantharaman K."/>
            <person name="Brown C.T."/>
            <person name="Hug L.A."/>
            <person name="Sharon I."/>
            <person name="Castelle C.J."/>
            <person name="Probst A.J."/>
            <person name="Thomas B.C."/>
            <person name="Singh A."/>
            <person name="Wilkins M.J."/>
            <person name="Karaoz U."/>
            <person name="Brodie E.L."/>
            <person name="Williams K.H."/>
            <person name="Hubbard S.S."/>
            <person name="Banfield J.F."/>
        </authorList>
    </citation>
    <scope>NUCLEOTIDE SEQUENCE [LARGE SCALE GENOMIC DNA]</scope>
</reference>
<protein>
    <recommendedName>
        <fullName evidence="1">Methyltransferase domain-containing protein</fullName>
    </recommendedName>
</protein>
<dbReference type="Proteomes" id="UP000176965">
    <property type="component" value="Unassembled WGS sequence"/>
</dbReference>
<dbReference type="STRING" id="1802338.A2541_01045"/>
<dbReference type="InterPro" id="IPR025714">
    <property type="entry name" value="Methyltranfer_dom"/>
</dbReference>
<dbReference type="GO" id="GO:0031515">
    <property type="term" value="C:tRNA (m1A) methyltransferase complex"/>
    <property type="evidence" value="ECO:0007669"/>
    <property type="project" value="InterPro"/>
</dbReference>
<sequence length="176" mass="19564">MFSDPENNIKQFALTPGMMVADFGSGSGFYTLAAAKAVAPSGRVFAVDIQKDLLQKLKNNVKQNRLNNVEVIWGDLEHLGGTKLRENSLDAVIVGNLFFQIENKDGLCLEIKRLLRSNGRALVLDWDGSFSGIGPLEKDVISKIKMTDIFQDHGFVLDREISAGEHHYGLIFRKKV</sequence>
<proteinExistence type="predicted"/>
<feature type="domain" description="Methyltransferase" evidence="1">
    <location>
        <begin position="15"/>
        <end position="141"/>
    </location>
</feature>
<dbReference type="PANTHER" id="PTHR12133:SF1">
    <property type="entry name" value="TRNA (ADENINE(58)-N(1))-METHYLTRANSFERASE, MITOCHONDRIAL"/>
    <property type="match status" value="1"/>
</dbReference>
<dbReference type="GO" id="GO:0030488">
    <property type="term" value="P:tRNA methylation"/>
    <property type="evidence" value="ECO:0007669"/>
    <property type="project" value="InterPro"/>
</dbReference>
<dbReference type="SUPFAM" id="SSF53335">
    <property type="entry name" value="S-adenosyl-L-methionine-dependent methyltransferases"/>
    <property type="match status" value="1"/>
</dbReference>
<dbReference type="GO" id="GO:0160107">
    <property type="term" value="F:tRNA (adenine(58)-N1)-methyltransferase activity"/>
    <property type="evidence" value="ECO:0007669"/>
    <property type="project" value="InterPro"/>
</dbReference>
<name>A0A1G2PGW0_9BACT</name>
<dbReference type="InterPro" id="IPR014816">
    <property type="entry name" value="tRNA_MeTrfase_Gcd14"/>
</dbReference>
<evidence type="ECO:0000313" key="2">
    <source>
        <dbReference type="EMBL" id="OHA46989.1"/>
    </source>
</evidence>
<dbReference type="EMBL" id="MHSQ01000022">
    <property type="protein sequence ID" value="OHA46989.1"/>
    <property type="molecule type" value="Genomic_DNA"/>
</dbReference>
<dbReference type="Pfam" id="PF13847">
    <property type="entry name" value="Methyltransf_31"/>
    <property type="match status" value="1"/>
</dbReference>
<dbReference type="PANTHER" id="PTHR12133">
    <property type="entry name" value="TRNA (ADENINE(58)-N(1))-METHYLTRANSFERASE"/>
    <property type="match status" value="1"/>
</dbReference>
<evidence type="ECO:0000259" key="1">
    <source>
        <dbReference type="Pfam" id="PF13847"/>
    </source>
</evidence>
<accession>A0A1G2PGW0</accession>
<dbReference type="CDD" id="cd02440">
    <property type="entry name" value="AdoMet_MTases"/>
    <property type="match status" value="1"/>
</dbReference>
<dbReference type="InterPro" id="IPR029063">
    <property type="entry name" value="SAM-dependent_MTases_sf"/>
</dbReference>
<dbReference type="AlphaFoldDB" id="A0A1G2PGW0"/>